<evidence type="ECO:0000313" key="1">
    <source>
        <dbReference type="EMBL" id="REH46353.1"/>
    </source>
</evidence>
<evidence type="ECO:0000313" key="2">
    <source>
        <dbReference type="Proteomes" id="UP000256884"/>
    </source>
</evidence>
<dbReference type="Proteomes" id="UP000256884">
    <property type="component" value="Unassembled WGS sequence"/>
</dbReference>
<sequence>MRTIELNQMELIEGGDFWGSFCKGFAAGAVVYEAGVLANIWNPAGQAGLVALVSVSAACILI</sequence>
<keyword evidence="2" id="KW-1185">Reference proteome</keyword>
<organism evidence="1 2">
    <name type="scientific">Tenacibaculum gallaicum</name>
    <dbReference type="NCBI Taxonomy" id="561505"/>
    <lineage>
        <taxon>Bacteria</taxon>
        <taxon>Pseudomonadati</taxon>
        <taxon>Bacteroidota</taxon>
        <taxon>Flavobacteriia</taxon>
        <taxon>Flavobacteriales</taxon>
        <taxon>Flavobacteriaceae</taxon>
        <taxon>Tenacibaculum</taxon>
    </lineage>
</organism>
<name>A0A3E0HIS8_9FLAO</name>
<proteinExistence type="predicted"/>
<protein>
    <recommendedName>
        <fullName evidence="3">Class IIb bacteriocin, lactobin A/cerein 7B family</fullName>
    </recommendedName>
</protein>
<evidence type="ECO:0008006" key="3">
    <source>
        <dbReference type="Google" id="ProtNLM"/>
    </source>
</evidence>
<dbReference type="AlphaFoldDB" id="A0A3E0HIS8"/>
<accession>A0A3E0HIS8</accession>
<dbReference type="RefSeq" id="WP_115901825.1">
    <property type="nucleotide sequence ID" value="NZ_QUNS01000008.1"/>
</dbReference>
<dbReference type="OrthoDB" id="9978503at2"/>
<reference evidence="1 2" key="1">
    <citation type="submission" date="2018-08" db="EMBL/GenBank/DDBJ databases">
        <title>Genomic Encyclopedia of Type Strains, Phase IV (KMG-IV): sequencing the most valuable type-strain genomes for metagenomic binning, comparative biology and taxonomic classification.</title>
        <authorList>
            <person name="Goeker M."/>
        </authorList>
    </citation>
    <scope>NUCLEOTIDE SEQUENCE [LARGE SCALE GENOMIC DNA]</scope>
    <source>
        <strain evidence="1 2">DSM 18841</strain>
    </source>
</reference>
<dbReference type="EMBL" id="QUNS01000008">
    <property type="protein sequence ID" value="REH46353.1"/>
    <property type="molecule type" value="Genomic_DNA"/>
</dbReference>
<comment type="caution">
    <text evidence="1">The sequence shown here is derived from an EMBL/GenBank/DDBJ whole genome shotgun (WGS) entry which is preliminary data.</text>
</comment>
<gene>
    <name evidence="1" type="ORF">C7448_10823</name>
</gene>